<accession>A0A502M2M9</accession>
<proteinExistence type="predicted"/>
<evidence type="ECO:0000313" key="5">
    <source>
        <dbReference type="Proteomes" id="UP000317904"/>
    </source>
</evidence>
<name>A0A3G8LG46_9MOLU</name>
<dbReference type="PANTHER" id="PTHR48094">
    <property type="entry name" value="PROTEIN/NUCLEIC ACID DEGLYCASE DJ-1-RELATED"/>
    <property type="match status" value="1"/>
</dbReference>
<feature type="domain" description="DJ-1/PfpI" evidence="1">
    <location>
        <begin position="1"/>
        <end position="164"/>
    </location>
</feature>
<dbReference type="InterPro" id="IPR029062">
    <property type="entry name" value="Class_I_gatase-like"/>
</dbReference>
<dbReference type="PANTHER" id="PTHR48094:SF12">
    <property type="entry name" value="PARKINSON DISEASE PROTEIN 7 HOMOLOG"/>
    <property type="match status" value="1"/>
</dbReference>
<dbReference type="EMBL" id="VFSY01000022">
    <property type="protein sequence ID" value="TPI02285.1"/>
    <property type="molecule type" value="Genomic_DNA"/>
</dbReference>
<evidence type="ECO:0000259" key="1">
    <source>
        <dbReference type="Pfam" id="PF01965"/>
    </source>
</evidence>
<organism evidence="2 4">
    <name type="scientific">Mycoplasma struthionis</name>
    <dbReference type="NCBI Taxonomy" id="538220"/>
    <lineage>
        <taxon>Bacteria</taxon>
        <taxon>Bacillati</taxon>
        <taxon>Mycoplasmatota</taxon>
        <taxon>Mollicutes</taxon>
        <taxon>Mycoplasmataceae</taxon>
        <taxon>Mycoplasma</taxon>
    </lineage>
</organism>
<dbReference type="Proteomes" id="UP000275883">
    <property type="component" value="Chromosome"/>
</dbReference>
<dbReference type="GO" id="GO:0005737">
    <property type="term" value="C:cytoplasm"/>
    <property type="evidence" value="ECO:0007669"/>
    <property type="project" value="TreeGrafter"/>
</dbReference>
<dbReference type="OrthoDB" id="9800516at2"/>
<reference evidence="3 5" key="2">
    <citation type="submission" date="2019-06" db="EMBL/GenBank/DDBJ databases">
        <title>A comparative genomics study of ostrich specific Mycoplasmas.</title>
        <authorList>
            <person name="Botes A."/>
            <person name="Nel T."/>
        </authorList>
    </citation>
    <scope>NUCLEOTIDE SEQUENCE [LARGE SCALE GENOMIC DNA]</scope>
    <source>
        <strain evidence="3 5">Ms01</strain>
    </source>
</reference>
<reference evidence="2 4" key="1">
    <citation type="submission" date="2018-11" db="EMBL/GenBank/DDBJ databases">
        <title>Genome sequence of Mycoplasma struthionis sp. nov.</title>
        <authorList>
            <person name="Spergser J."/>
        </authorList>
    </citation>
    <scope>NUCLEOTIDE SEQUENCE [LARGE SCALE GENOMIC DNA]</scope>
    <source>
        <strain evidence="2 4">237IA</strain>
    </source>
</reference>
<dbReference type="InterPro" id="IPR002818">
    <property type="entry name" value="DJ-1/PfpI"/>
</dbReference>
<dbReference type="EMBL" id="CP034044">
    <property type="protein sequence ID" value="AZG68629.1"/>
    <property type="molecule type" value="Genomic_DNA"/>
</dbReference>
<evidence type="ECO:0000313" key="4">
    <source>
        <dbReference type="Proteomes" id="UP000275883"/>
    </source>
</evidence>
<accession>A0A3G8LG46</accession>
<dbReference type="KEGG" id="mstr:EGN60_01435"/>
<dbReference type="Pfam" id="PF01965">
    <property type="entry name" value="DJ-1_PfpI"/>
    <property type="match status" value="1"/>
</dbReference>
<evidence type="ECO:0000313" key="2">
    <source>
        <dbReference type="EMBL" id="AZG68629.1"/>
    </source>
</evidence>
<dbReference type="InterPro" id="IPR050325">
    <property type="entry name" value="Prot/Nucl_acid_deglycase"/>
</dbReference>
<sequence length="188" mass="21209">MKLLVLIEPYFQDIELTSVLGVLITSQKLEKWDYYSPKIKEASGQYNITHLTNIKNTYDVNDYDAIYIPGGVGAQYLRKDEVALDVVRDFQKHNKYVFTICDAPNSLREANVISQDCPYSSYPSEFGLAAASQKRNNDDVTVSGKLITGRNSLASMDLGYAILATVYSKDVANLTYQQMSGRFDKKIY</sequence>
<protein>
    <submittedName>
        <fullName evidence="2">DJ-1 family protein</fullName>
    </submittedName>
</protein>
<dbReference type="Gene3D" id="3.40.50.880">
    <property type="match status" value="1"/>
</dbReference>
<dbReference type="Proteomes" id="UP000317904">
    <property type="component" value="Unassembled WGS sequence"/>
</dbReference>
<evidence type="ECO:0000313" key="3">
    <source>
        <dbReference type="EMBL" id="TPI02285.1"/>
    </source>
</evidence>
<gene>
    <name evidence="2" type="ORF">EGN60_01435</name>
    <name evidence="3" type="ORF">FJM01_01295</name>
</gene>
<dbReference type="RefSeq" id="WP_124724324.1">
    <property type="nucleotide sequence ID" value="NZ_CP034044.1"/>
</dbReference>
<keyword evidence="4" id="KW-1185">Reference proteome</keyword>
<dbReference type="AlphaFoldDB" id="A0A3G8LG46"/>
<dbReference type="SUPFAM" id="SSF52317">
    <property type="entry name" value="Class I glutamine amidotransferase-like"/>
    <property type="match status" value="1"/>
</dbReference>